<dbReference type="EMBL" id="CP029194">
    <property type="protein sequence ID" value="QES22447.1"/>
    <property type="molecule type" value="Genomic_DNA"/>
</dbReference>
<proteinExistence type="predicted"/>
<name>A0A5P2AXE6_STRVZ</name>
<dbReference type="RefSeq" id="WP_150270677.1">
    <property type="nucleotide sequence ID" value="NZ_CP029194.1"/>
</dbReference>
<sequence length="59" mass="6168">MSGADWDDDSGYTAAVRRTRVLMVIGLIVSVGVIGVVLAAVFGVSFLVDLVNSLAEVRS</sequence>
<accession>A0A5P2AXE6</accession>
<gene>
    <name evidence="2" type="ORF">DEJ46_27875</name>
</gene>
<evidence type="ECO:0000256" key="1">
    <source>
        <dbReference type="SAM" id="Phobius"/>
    </source>
</evidence>
<evidence type="ECO:0000313" key="2">
    <source>
        <dbReference type="EMBL" id="QES22447.1"/>
    </source>
</evidence>
<keyword evidence="1" id="KW-0472">Membrane</keyword>
<dbReference type="AlphaFoldDB" id="A0A5P2AXE6"/>
<organism evidence="2 3">
    <name type="scientific">Streptomyces venezuelae</name>
    <dbReference type="NCBI Taxonomy" id="54571"/>
    <lineage>
        <taxon>Bacteria</taxon>
        <taxon>Bacillati</taxon>
        <taxon>Actinomycetota</taxon>
        <taxon>Actinomycetes</taxon>
        <taxon>Kitasatosporales</taxon>
        <taxon>Streptomycetaceae</taxon>
        <taxon>Streptomyces</taxon>
    </lineage>
</organism>
<keyword evidence="1" id="KW-1133">Transmembrane helix</keyword>
<dbReference type="Proteomes" id="UP000324106">
    <property type="component" value="Chromosome"/>
</dbReference>
<evidence type="ECO:0000313" key="3">
    <source>
        <dbReference type="Proteomes" id="UP000324106"/>
    </source>
</evidence>
<feature type="transmembrane region" description="Helical" evidence="1">
    <location>
        <begin position="21"/>
        <end position="48"/>
    </location>
</feature>
<protein>
    <submittedName>
        <fullName evidence="2">Uncharacterized protein</fullName>
    </submittedName>
</protein>
<reference evidence="2 3" key="1">
    <citation type="submission" date="2018-05" db="EMBL/GenBank/DDBJ databases">
        <title>Streptomyces venezuelae.</title>
        <authorList>
            <person name="Kim W."/>
            <person name="Lee N."/>
            <person name="Cho B.-K."/>
        </authorList>
    </citation>
    <scope>NUCLEOTIDE SEQUENCE [LARGE SCALE GENOMIC DNA]</scope>
    <source>
        <strain evidence="2 3">ATCC 15068</strain>
    </source>
</reference>
<keyword evidence="1" id="KW-0812">Transmembrane</keyword>